<dbReference type="GO" id="GO:0003677">
    <property type="term" value="F:DNA binding"/>
    <property type="evidence" value="ECO:0007669"/>
    <property type="project" value="InterPro"/>
</dbReference>
<feature type="non-terminal residue" evidence="1">
    <location>
        <position position="1"/>
    </location>
</feature>
<dbReference type="STRING" id="456900.A0A151IDG8"/>
<dbReference type="PANTHER" id="PTHR33480:SF1">
    <property type="entry name" value="TYR RECOMBINASE DOMAIN-CONTAINING PROTEIN"/>
    <property type="match status" value="1"/>
</dbReference>
<dbReference type="SUPFAM" id="SSF56349">
    <property type="entry name" value="DNA breaking-rejoining enzymes"/>
    <property type="match status" value="1"/>
</dbReference>
<evidence type="ECO:0000313" key="1">
    <source>
        <dbReference type="EMBL" id="KYM98504.1"/>
    </source>
</evidence>
<name>A0A151IDG8_9HYME</name>
<dbReference type="AlphaFoldDB" id="A0A151IDG8"/>
<reference evidence="1 2" key="1">
    <citation type="submission" date="2016-03" db="EMBL/GenBank/DDBJ databases">
        <title>Cyphomyrmex costatus WGS genome.</title>
        <authorList>
            <person name="Nygaard S."/>
            <person name="Hu H."/>
            <person name="Boomsma J."/>
            <person name="Zhang G."/>
        </authorList>
    </citation>
    <scope>NUCLEOTIDE SEQUENCE [LARGE SCALE GENOMIC DNA]</scope>
    <source>
        <strain evidence="1">MS0001</strain>
        <tissue evidence="1">Whole body</tissue>
    </source>
</reference>
<organism evidence="1 2">
    <name type="scientific">Cyphomyrmex costatus</name>
    <dbReference type="NCBI Taxonomy" id="456900"/>
    <lineage>
        <taxon>Eukaryota</taxon>
        <taxon>Metazoa</taxon>
        <taxon>Ecdysozoa</taxon>
        <taxon>Arthropoda</taxon>
        <taxon>Hexapoda</taxon>
        <taxon>Insecta</taxon>
        <taxon>Pterygota</taxon>
        <taxon>Neoptera</taxon>
        <taxon>Endopterygota</taxon>
        <taxon>Hymenoptera</taxon>
        <taxon>Apocrita</taxon>
        <taxon>Aculeata</taxon>
        <taxon>Formicoidea</taxon>
        <taxon>Formicidae</taxon>
        <taxon>Myrmicinae</taxon>
        <taxon>Cyphomyrmex</taxon>
    </lineage>
</organism>
<sequence>SNNTTQNSLETSLNVTGDKICDDINLYVENSKPKGRGKQNFCYYCKKMQSKISRHLERVPKNEKDVEKFTSLPKGNKERQKIIGFVRRRGNHLFNTDPAHNKGELIVCRRPTESRKKTARDFICCAGCKGYFTKNNILHHFKECTQKPVGRYVKVLGRKIQGRIHKSANSILRNIVFPILREDDVTRLIRYDELLIIYGNKLCAKYNLQHQQDMIRSRLRLLGRFLQALRKINKNVTDFASLYHPSTYDDCIVAVNEVAGFNTSTKIYTSPSVASRLGTLLKQIGKLNVTQCIKQNKLEEQTNIENFLKLLQEDFNVSVNKIVEESILRAKRYQLQDLPSLADIKLLHNYLQTNRRIAFEQLRDEFIYNAWRQLAQFTLISVQVFNRRRAGEIERITIDDYKHQEGINEQTNPDLYESLSGEARKVSDKYTRFLIRGKLGRSVLVLLDCEMKNCIDLLLQYRKEANIPEQNPYIFALPGYDKKRFKYIRACDLLRTYSIECGASMPLRLRGTKLRKHIATRCITLNLSEPDITQLATYMGHDKSIHMQHYRQSIPQVEILKMSRLLKTAQGEVNDNEQDIEEDDVQVNAQDNSFAINETFQMDNENDSDRSYTNSIDNAKGKVYKRKKRSTSPYGSTKRIRWTQEECDVVMTSFRQEIKERRLPSGKQMIEIKMRNECLRRRSIPQIRSWIHNQISKKSQFKKSRTNNE</sequence>
<dbReference type="Proteomes" id="UP000078542">
    <property type="component" value="Unassembled WGS sequence"/>
</dbReference>
<evidence type="ECO:0000313" key="2">
    <source>
        <dbReference type="Proteomes" id="UP000078542"/>
    </source>
</evidence>
<dbReference type="EMBL" id="KQ977955">
    <property type="protein sequence ID" value="KYM98504.1"/>
    <property type="molecule type" value="Genomic_DNA"/>
</dbReference>
<dbReference type="PANTHER" id="PTHR33480">
    <property type="entry name" value="SET DOMAIN-CONTAINING PROTEIN-RELATED"/>
    <property type="match status" value="1"/>
</dbReference>
<proteinExistence type="predicted"/>
<accession>A0A151IDG8</accession>
<dbReference type="InterPro" id="IPR011010">
    <property type="entry name" value="DNA_brk_join_enz"/>
</dbReference>
<protein>
    <submittedName>
        <fullName evidence="1">Uncharacterized protein</fullName>
    </submittedName>
</protein>
<keyword evidence="2" id="KW-1185">Reference proteome</keyword>
<gene>
    <name evidence="1" type="ORF">ALC62_10782</name>
</gene>